<dbReference type="Pfam" id="PF01764">
    <property type="entry name" value="Lipase_3"/>
    <property type="match status" value="1"/>
</dbReference>
<evidence type="ECO:0000256" key="3">
    <source>
        <dbReference type="ARBA" id="ARBA00022475"/>
    </source>
</evidence>
<evidence type="ECO:0000256" key="5">
    <source>
        <dbReference type="ARBA" id="ARBA00022692"/>
    </source>
</evidence>
<keyword evidence="6" id="KW-0479">Metal-binding</keyword>
<feature type="region of interest" description="Disordered" evidence="15">
    <location>
        <begin position="1"/>
        <end position="30"/>
    </location>
</feature>
<dbReference type="Proteomes" id="UP001472866">
    <property type="component" value="Chromosome 02"/>
</dbReference>
<dbReference type="AlphaFoldDB" id="A0AAX4P2N6"/>
<dbReference type="InterPro" id="IPR002921">
    <property type="entry name" value="Fungal_lipase-type"/>
</dbReference>
<proteinExistence type="predicted"/>
<protein>
    <recommendedName>
        <fullName evidence="14">sn-1-specific diacylglycerol lipase</fullName>
        <ecNumber evidence="14">3.1.1.116</ecNumber>
    </recommendedName>
</protein>
<reference evidence="18 19" key="1">
    <citation type="submission" date="2024-03" db="EMBL/GenBank/DDBJ databases">
        <title>Complete genome sequence of the green alga Chloropicon roscoffensis RCC1871.</title>
        <authorList>
            <person name="Lemieux C."/>
            <person name="Pombert J.-F."/>
            <person name="Otis C."/>
            <person name="Turmel M."/>
        </authorList>
    </citation>
    <scope>NUCLEOTIDE SEQUENCE [LARGE SCALE GENOMIC DNA]</scope>
    <source>
        <strain evidence="18 19">RCC1871</strain>
    </source>
</reference>
<evidence type="ECO:0000256" key="2">
    <source>
        <dbReference type="ARBA" id="ARBA00004651"/>
    </source>
</evidence>
<keyword evidence="8" id="KW-0106">Calcium</keyword>
<feature type="transmembrane region" description="Helical" evidence="16">
    <location>
        <begin position="447"/>
        <end position="468"/>
    </location>
</feature>
<dbReference type="EC" id="3.1.1.116" evidence="14"/>
<evidence type="ECO:0000256" key="12">
    <source>
        <dbReference type="ARBA" id="ARBA00023136"/>
    </source>
</evidence>
<evidence type="ECO:0000259" key="17">
    <source>
        <dbReference type="Pfam" id="PF01764"/>
    </source>
</evidence>
<evidence type="ECO:0000256" key="9">
    <source>
        <dbReference type="ARBA" id="ARBA00022963"/>
    </source>
</evidence>
<dbReference type="PANTHER" id="PTHR45792:SF8">
    <property type="entry name" value="DIACYLGLYCEROL LIPASE-ALPHA"/>
    <property type="match status" value="1"/>
</dbReference>
<evidence type="ECO:0000256" key="4">
    <source>
        <dbReference type="ARBA" id="ARBA00022553"/>
    </source>
</evidence>
<evidence type="ECO:0000256" key="11">
    <source>
        <dbReference type="ARBA" id="ARBA00023098"/>
    </source>
</evidence>
<dbReference type="GO" id="GO:0046340">
    <property type="term" value="P:diacylglycerol catabolic process"/>
    <property type="evidence" value="ECO:0007669"/>
    <property type="project" value="TreeGrafter"/>
</dbReference>
<dbReference type="GO" id="GO:0019369">
    <property type="term" value="P:arachidonate metabolic process"/>
    <property type="evidence" value="ECO:0007669"/>
    <property type="project" value="TreeGrafter"/>
</dbReference>
<organism evidence="18 19">
    <name type="scientific">Chloropicon roscoffensis</name>
    <dbReference type="NCBI Taxonomy" id="1461544"/>
    <lineage>
        <taxon>Eukaryota</taxon>
        <taxon>Viridiplantae</taxon>
        <taxon>Chlorophyta</taxon>
        <taxon>Chloropicophyceae</taxon>
        <taxon>Chloropicales</taxon>
        <taxon>Chloropicaceae</taxon>
        <taxon>Chloropicon</taxon>
    </lineage>
</organism>
<dbReference type="PANTHER" id="PTHR45792">
    <property type="entry name" value="DIACYLGLYCEROL LIPASE HOMOLOG-RELATED"/>
    <property type="match status" value="1"/>
</dbReference>
<name>A0AAX4P2N6_9CHLO</name>
<keyword evidence="4" id="KW-0597">Phosphoprotein</keyword>
<evidence type="ECO:0000256" key="10">
    <source>
        <dbReference type="ARBA" id="ARBA00022989"/>
    </source>
</evidence>
<evidence type="ECO:0000256" key="7">
    <source>
        <dbReference type="ARBA" id="ARBA00022801"/>
    </source>
</evidence>
<feature type="region of interest" description="Disordered" evidence="15">
    <location>
        <begin position="161"/>
        <end position="203"/>
    </location>
</feature>
<comment type="cofactor">
    <cofactor evidence="1">
        <name>Ca(2+)</name>
        <dbReference type="ChEBI" id="CHEBI:29108"/>
    </cofactor>
</comment>
<sequence length="620" mass="70473">MRRRRENLSATVPDGPLSSENDDRDDHDSRGHRSRVFAFFLGLYRVYVFDAFRGVLDLFRDEQQRNAMVDFFGLFVDHFAVKGRSVRQDVLGILMMAAYSPQEQVRGSRTDENLRSAEEEEWVVGCALRAMKFSAAAYGWSILNHVASIFDWHFMPTAQPEWRGIPTPRSARTQTRSDSHATEPPGLSERDEAEARKEEEQMQANLRGETTVLSIVDGISPEDILYSNFTSSDRTFGKLPNHYLAVDHEKGALVLAFRGTFSLSEAITDVNCAPMPFRIGDREGFAHMAMAHGAKLAMTVLEEVVLEAYAVYPDHRIWIVGHSLGAGVASLFAVLLKEKHPGLPIESWVFGCPGVLSLNLARMVPAYFDELSRKSTEADKLSKFDPPLRFMQAFCAGEDNVPRLSHGSILDLTSMADTLWQFFNSKSDGLSSAVLYSFRRRSSTRRWILDALVVAAIGTFIGVFGYAAKFFFYLDVTRGNIEYDLSNIMDQQLSRADRLRSSFSEDIQESRDKRVEVAAKKFLMAAHHDKLYPPATVYQIQFGGSKFYDLQVSKPEYFGWLLFSLGMFTHHLPRNYLFSLASIKESNRAKRRWAKVRRKVRRKSRLWLWIQTIESIGQGP</sequence>
<dbReference type="Gene3D" id="3.40.50.1820">
    <property type="entry name" value="alpha/beta hydrolase"/>
    <property type="match status" value="1"/>
</dbReference>
<feature type="compositionally biased region" description="Basic and acidic residues" evidence="15">
    <location>
        <begin position="188"/>
        <end position="200"/>
    </location>
</feature>
<evidence type="ECO:0000256" key="15">
    <source>
        <dbReference type="SAM" id="MobiDB-lite"/>
    </source>
</evidence>
<evidence type="ECO:0000256" key="1">
    <source>
        <dbReference type="ARBA" id="ARBA00001913"/>
    </source>
</evidence>
<dbReference type="EMBL" id="CP151502">
    <property type="protein sequence ID" value="WZN60004.1"/>
    <property type="molecule type" value="Genomic_DNA"/>
</dbReference>
<dbReference type="InterPro" id="IPR029058">
    <property type="entry name" value="AB_hydrolase_fold"/>
</dbReference>
<evidence type="ECO:0000256" key="14">
    <source>
        <dbReference type="ARBA" id="ARBA00026104"/>
    </source>
</evidence>
<comment type="subcellular location">
    <subcellularLocation>
        <location evidence="2">Cell membrane</location>
        <topology evidence="2">Multi-pass membrane protein</topology>
    </subcellularLocation>
</comment>
<keyword evidence="11" id="KW-0443">Lipid metabolism</keyword>
<evidence type="ECO:0000256" key="8">
    <source>
        <dbReference type="ARBA" id="ARBA00022837"/>
    </source>
</evidence>
<keyword evidence="9" id="KW-0442">Lipid degradation</keyword>
<feature type="domain" description="Fungal lipase-type" evidence="17">
    <location>
        <begin position="254"/>
        <end position="376"/>
    </location>
</feature>
<keyword evidence="5 16" id="KW-0812">Transmembrane</keyword>
<keyword evidence="7 18" id="KW-0378">Hydrolase</keyword>
<evidence type="ECO:0000313" key="19">
    <source>
        <dbReference type="Proteomes" id="UP001472866"/>
    </source>
</evidence>
<dbReference type="GO" id="GO:0005886">
    <property type="term" value="C:plasma membrane"/>
    <property type="evidence" value="ECO:0007669"/>
    <property type="project" value="UniProtKB-SubCell"/>
</dbReference>
<keyword evidence="10 16" id="KW-1133">Transmembrane helix</keyword>
<keyword evidence="3" id="KW-1003">Cell membrane</keyword>
<dbReference type="GO" id="GO:0046872">
    <property type="term" value="F:metal ion binding"/>
    <property type="evidence" value="ECO:0007669"/>
    <property type="project" value="UniProtKB-KW"/>
</dbReference>
<dbReference type="GO" id="GO:0016298">
    <property type="term" value="F:lipase activity"/>
    <property type="evidence" value="ECO:0007669"/>
    <property type="project" value="TreeGrafter"/>
</dbReference>
<evidence type="ECO:0000313" key="18">
    <source>
        <dbReference type="EMBL" id="WZN60004.1"/>
    </source>
</evidence>
<evidence type="ECO:0000256" key="13">
    <source>
        <dbReference type="ARBA" id="ARBA00024531"/>
    </source>
</evidence>
<evidence type="ECO:0000256" key="6">
    <source>
        <dbReference type="ARBA" id="ARBA00022723"/>
    </source>
</evidence>
<dbReference type="CDD" id="cd00519">
    <property type="entry name" value="Lipase_3"/>
    <property type="match status" value="1"/>
</dbReference>
<gene>
    <name evidence="18" type="ORF">HKI87_02g15320</name>
</gene>
<accession>A0AAX4P2N6</accession>
<evidence type="ECO:0000256" key="16">
    <source>
        <dbReference type="SAM" id="Phobius"/>
    </source>
</evidence>
<dbReference type="InterPro" id="IPR052214">
    <property type="entry name" value="DAG_Lipase-Related"/>
</dbReference>
<dbReference type="SUPFAM" id="SSF53474">
    <property type="entry name" value="alpha/beta-Hydrolases"/>
    <property type="match status" value="1"/>
</dbReference>
<comment type="catalytic activity">
    <reaction evidence="13">
        <text>a 1,2-diacyl-sn-glycerol + H2O = a 2-acylglycerol + a fatty acid + H(+)</text>
        <dbReference type="Rhea" id="RHEA:33275"/>
        <dbReference type="ChEBI" id="CHEBI:15377"/>
        <dbReference type="ChEBI" id="CHEBI:15378"/>
        <dbReference type="ChEBI" id="CHEBI:17389"/>
        <dbReference type="ChEBI" id="CHEBI:17815"/>
        <dbReference type="ChEBI" id="CHEBI:28868"/>
        <dbReference type="EC" id="3.1.1.116"/>
    </reaction>
    <physiologicalReaction direction="left-to-right" evidence="13">
        <dbReference type="Rhea" id="RHEA:33276"/>
    </physiologicalReaction>
</comment>
<keyword evidence="12 16" id="KW-0472">Membrane</keyword>
<keyword evidence="19" id="KW-1185">Reference proteome</keyword>